<evidence type="ECO:0000259" key="7">
    <source>
        <dbReference type="PROSITE" id="PS50850"/>
    </source>
</evidence>
<name>A0A420ISB3_9PEZI</name>
<dbReference type="AlphaFoldDB" id="A0A420ISB3"/>
<feature type="region of interest" description="Disordered" evidence="5">
    <location>
        <begin position="539"/>
        <end position="578"/>
    </location>
</feature>
<dbReference type="Gene3D" id="1.20.1720.10">
    <property type="entry name" value="Multidrug resistance protein D"/>
    <property type="match status" value="1"/>
</dbReference>
<sequence>MTSEAAAETGDNTESSSVRTSVEHFNADWRFYLIFFCLSIISLAAALDATSLSVALPIMAAKLHGTAIEAFWAGTSFLLASTVVMPSFCSFSHIFGRKPLLMTTIILFLIGSIISAMANNFASLLVGRTVQGVGAGGVISLTEVILTDLVPLSGRGKWYGLISAVWAVGSVSGPIIGGVFAQSVSWIWIFWVNVPILCLGLIFCVLFLKLQMTRNESFQTQLCRIDWIGTILFIGSTTSLLIPVTWGGIMFSWSSPKTLAPFIIGLIGLAAFGPYEYFFAKEPMVRLSIFNTVTARIVFLQTFIHGVCLWSLLYYGPFFFEGVRGYSPIISGVAMFPETFTIAPAAAVVGILVAYTGKYRWALWTGWILTTVGLSLLYLEKINSPTLHWVTLNLVPGVGMGMLFTSMAMAVPAACNPIDMAHAAAFLAFCRSFGNSVGVAIGGAVFQNQFKKNLESYPLLKDLAGKYSQDAAALVEIIKFMDKSLMKDQLIQAYADSLRIVWMTMAALAGLALASNFWIKSYSLEKILLTEQGFLRRDKPKDVEKAPTEEKSRPQSNVDNVSEFDTPSNHTRSSIDLESSDTANKIEIVKVCHDDDKDIITKKEISRIYESASEKN</sequence>
<feature type="transmembrane region" description="Helical" evidence="6">
    <location>
        <begin position="70"/>
        <end position="88"/>
    </location>
</feature>
<protein>
    <submittedName>
        <fullName evidence="8">Efflux pump FUS6</fullName>
    </submittedName>
</protein>
<dbReference type="GO" id="GO:0022857">
    <property type="term" value="F:transmembrane transporter activity"/>
    <property type="evidence" value="ECO:0007669"/>
    <property type="project" value="InterPro"/>
</dbReference>
<dbReference type="InterPro" id="IPR011701">
    <property type="entry name" value="MFS"/>
</dbReference>
<evidence type="ECO:0000313" key="8">
    <source>
        <dbReference type="EMBL" id="RKF77422.1"/>
    </source>
</evidence>
<evidence type="ECO:0000256" key="3">
    <source>
        <dbReference type="ARBA" id="ARBA00022989"/>
    </source>
</evidence>
<feature type="transmembrane region" description="Helical" evidence="6">
    <location>
        <begin position="298"/>
        <end position="317"/>
    </location>
</feature>
<keyword evidence="2 6" id="KW-0812">Transmembrane</keyword>
<keyword evidence="3 6" id="KW-1133">Transmembrane helix</keyword>
<keyword evidence="4 6" id="KW-0472">Membrane</keyword>
<dbReference type="GO" id="GO:0005886">
    <property type="term" value="C:plasma membrane"/>
    <property type="evidence" value="ECO:0007669"/>
    <property type="project" value="TreeGrafter"/>
</dbReference>
<organism evidence="8 9">
    <name type="scientific">Golovinomyces cichoracearum</name>
    <dbReference type="NCBI Taxonomy" id="62708"/>
    <lineage>
        <taxon>Eukaryota</taxon>
        <taxon>Fungi</taxon>
        <taxon>Dikarya</taxon>
        <taxon>Ascomycota</taxon>
        <taxon>Pezizomycotina</taxon>
        <taxon>Leotiomycetes</taxon>
        <taxon>Erysiphales</taxon>
        <taxon>Erysiphaceae</taxon>
        <taxon>Golovinomyces</taxon>
    </lineage>
</organism>
<feature type="transmembrane region" description="Helical" evidence="6">
    <location>
        <begin position="259"/>
        <end position="278"/>
    </location>
</feature>
<feature type="compositionally biased region" description="Basic and acidic residues" evidence="5">
    <location>
        <begin position="539"/>
        <end position="553"/>
    </location>
</feature>
<feature type="transmembrane region" description="Helical" evidence="6">
    <location>
        <begin position="391"/>
        <end position="411"/>
    </location>
</feature>
<feature type="transmembrane region" description="Helical" evidence="6">
    <location>
        <begin position="158"/>
        <end position="180"/>
    </location>
</feature>
<evidence type="ECO:0000256" key="6">
    <source>
        <dbReference type="SAM" id="Phobius"/>
    </source>
</evidence>
<dbReference type="InterPro" id="IPR036259">
    <property type="entry name" value="MFS_trans_sf"/>
</dbReference>
<feature type="transmembrane region" description="Helical" evidence="6">
    <location>
        <begin position="228"/>
        <end position="253"/>
    </location>
</feature>
<feature type="transmembrane region" description="Helical" evidence="6">
    <location>
        <begin position="500"/>
        <end position="519"/>
    </location>
</feature>
<dbReference type="Pfam" id="PF07690">
    <property type="entry name" value="MFS_1"/>
    <property type="match status" value="1"/>
</dbReference>
<evidence type="ECO:0000256" key="1">
    <source>
        <dbReference type="ARBA" id="ARBA00004141"/>
    </source>
</evidence>
<evidence type="ECO:0000313" key="9">
    <source>
        <dbReference type="Proteomes" id="UP000285405"/>
    </source>
</evidence>
<feature type="domain" description="Major facilitator superfamily (MFS) profile" evidence="7">
    <location>
        <begin position="34"/>
        <end position="524"/>
    </location>
</feature>
<feature type="transmembrane region" description="Helical" evidence="6">
    <location>
        <begin position="31"/>
        <end position="58"/>
    </location>
</feature>
<dbReference type="PANTHER" id="PTHR23501:SF59">
    <property type="entry name" value="MAJOR FACILITATOR SUPERFAMILY (MFS) PROFILE DOMAIN-CONTAINING PROTEIN-RELATED"/>
    <property type="match status" value="1"/>
</dbReference>
<dbReference type="SUPFAM" id="SSF103473">
    <property type="entry name" value="MFS general substrate transporter"/>
    <property type="match status" value="1"/>
</dbReference>
<dbReference type="EMBL" id="MCBR01006407">
    <property type="protein sequence ID" value="RKF77422.1"/>
    <property type="molecule type" value="Genomic_DNA"/>
</dbReference>
<gene>
    <name evidence="8" type="ORF">GcC1_064014</name>
</gene>
<feature type="compositionally biased region" description="Polar residues" evidence="5">
    <location>
        <begin position="554"/>
        <end position="578"/>
    </location>
</feature>
<dbReference type="OrthoDB" id="4139357at2759"/>
<proteinExistence type="predicted"/>
<dbReference type="PROSITE" id="PS50850">
    <property type="entry name" value="MFS"/>
    <property type="match status" value="1"/>
</dbReference>
<dbReference type="Gene3D" id="1.20.1250.20">
    <property type="entry name" value="MFS general substrate transporter like domains"/>
    <property type="match status" value="1"/>
</dbReference>
<evidence type="ECO:0000256" key="4">
    <source>
        <dbReference type="ARBA" id="ARBA00023136"/>
    </source>
</evidence>
<dbReference type="PANTHER" id="PTHR23501">
    <property type="entry name" value="MAJOR FACILITATOR SUPERFAMILY"/>
    <property type="match status" value="1"/>
</dbReference>
<evidence type="ECO:0000256" key="5">
    <source>
        <dbReference type="SAM" id="MobiDB-lite"/>
    </source>
</evidence>
<dbReference type="Proteomes" id="UP000285405">
    <property type="component" value="Unassembled WGS sequence"/>
</dbReference>
<feature type="transmembrane region" description="Helical" evidence="6">
    <location>
        <begin position="329"/>
        <end position="354"/>
    </location>
</feature>
<feature type="transmembrane region" description="Helical" evidence="6">
    <location>
        <begin position="186"/>
        <end position="208"/>
    </location>
</feature>
<reference evidence="8 9" key="1">
    <citation type="journal article" date="2018" name="BMC Genomics">
        <title>Comparative genome analyses reveal sequence features reflecting distinct modes of host-adaptation between dicot and monocot powdery mildew.</title>
        <authorList>
            <person name="Wu Y."/>
            <person name="Ma X."/>
            <person name="Pan Z."/>
            <person name="Kale S.D."/>
            <person name="Song Y."/>
            <person name="King H."/>
            <person name="Zhang Q."/>
            <person name="Presley C."/>
            <person name="Deng X."/>
            <person name="Wei C.I."/>
            <person name="Xiao S."/>
        </authorList>
    </citation>
    <scope>NUCLEOTIDE SEQUENCE [LARGE SCALE GENOMIC DNA]</scope>
    <source>
        <strain evidence="8">UCSC1</strain>
    </source>
</reference>
<feature type="transmembrane region" description="Helical" evidence="6">
    <location>
        <begin position="423"/>
        <end position="446"/>
    </location>
</feature>
<feature type="transmembrane region" description="Helical" evidence="6">
    <location>
        <begin position="124"/>
        <end position="146"/>
    </location>
</feature>
<evidence type="ECO:0000256" key="2">
    <source>
        <dbReference type="ARBA" id="ARBA00022692"/>
    </source>
</evidence>
<feature type="transmembrane region" description="Helical" evidence="6">
    <location>
        <begin position="100"/>
        <end position="118"/>
    </location>
</feature>
<dbReference type="InterPro" id="IPR020846">
    <property type="entry name" value="MFS_dom"/>
</dbReference>
<feature type="transmembrane region" description="Helical" evidence="6">
    <location>
        <begin position="361"/>
        <end position="379"/>
    </location>
</feature>
<accession>A0A420ISB3</accession>
<comment type="caution">
    <text evidence="8">The sequence shown here is derived from an EMBL/GenBank/DDBJ whole genome shotgun (WGS) entry which is preliminary data.</text>
</comment>
<comment type="subcellular location">
    <subcellularLocation>
        <location evidence="1">Membrane</location>
        <topology evidence="1">Multi-pass membrane protein</topology>
    </subcellularLocation>
</comment>
<dbReference type="PRINTS" id="PR01036">
    <property type="entry name" value="TCRTETB"/>
</dbReference>